<dbReference type="RefSeq" id="WP_005999194.1">
    <property type="nucleotide sequence ID" value="NZ_AAEW02000006.1"/>
</dbReference>
<dbReference type="OrthoDB" id="9783375at2"/>
<dbReference type="NCBIfam" id="TIGR01905">
    <property type="entry name" value="paired_CXXCH_1"/>
    <property type="match status" value="3"/>
</dbReference>
<dbReference type="InterPro" id="IPR036280">
    <property type="entry name" value="Multihaem_cyt_sf"/>
</dbReference>
<dbReference type="InterPro" id="IPR020015">
    <property type="entry name" value="Decahaem_cyt-c_DmsE"/>
</dbReference>
<feature type="domain" description="Doubled CXXCH motif" evidence="3">
    <location>
        <begin position="182"/>
        <end position="224"/>
    </location>
</feature>
<dbReference type="GO" id="GO:0016491">
    <property type="term" value="F:oxidoreductase activity"/>
    <property type="evidence" value="ECO:0007669"/>
    <property type="project" value="TreeGrafter"/>
</dbReference>
<keyword evidence="1 2" id="KW-0732">Signal</keyword>
<dbReference type="InterPro" id="IPR051829">
    <property type="entry name" value="Multiheme_Cytochr_ET"/>
</dbReference>
<dbReference type="AlphaFoldDB" id="Q1K1B6"/>
<dbReference type="EMBL" id="AAEW02000006">
    <property type="protein sequence ID" value="EAT16092.1"/>
    <property type="molecule type" value="Genomic_DNA"/>
</dbReference>
<evidence type="ECO:0000256" key="2">
    <source>
        <dbReference type="SAM" id="SignalP"/>
    </source>
</evidence>
<dbReference type="Proteomes" id="UP000005695">
    <property type="component" value="Unassembled WGS sequence"/>
</dbReference>
<evidence type="ECO:0000313" key="5">
    <source>
        <dbReference type="Proteomes" id="UP000005695"/>
    </source>
</evidence>
<dbReference type="PANTHER" id="PTHR35038:SF6">
    <property type="entry name" value="SURFACE LOCALIZED DECAHEME CYTOCHROME C LIPOPROTEIN"/>
    <property type="match status" value="1"/>
</dbReference>
<dbReference type="InterPro" id="IPR010177">
    <property type="entry name" value="Paired_CXXCH_1"/>
</dbReference>
<proteinExistence type="predicted"/>
<dbReference type="NCBIfam" id="TIGR03508">
    <property type="entry name" value="decahem_SO"/>
    <property type="match status" value="1"/>
</dbReference>
<feature type="domain" description="Doubled CXXCH motif" evidence="3">
    <location>
        <begin position="232"/>
        <end position="267"/>
    </location>
</feature>
<reference evidence="4" key="2">
    <citation type="submission" date="2006-05" db="EMBL/GenBank/DDBJ databases">
        <title>Sequencing of the draft genome and assembly of Desulfuromonas acetoxidans DSM 684.</title>
        <authorList>
            <consortium name="US DOE Joint Genome Institute (JGI-PGF)"/>
            <person name="Copeland A."/>
            <person name="Lucas S."/>
            <person name="Lapidus A."/>
            <person name="Barry K."/>
            <person name="Detter J.C."/>
            <person name="Glavina del Rio T."/>
            <person name="Hammon N."/>
            <person name="Israni S."/>
            <person name="Dalin E."/>
            <person name="Tice H."/>
            <person name="Bruce D."/>
            <person name="Pitluck S."/>
            <person name="Richardson P."/>
        </authorList>
    </citation>
    <scope>NUCLEOTIDE SEQUENCE [LARGE SCALE GENOMIC DNA]</scope>
    <source>
        <strain evidence="4">DSM 684</strain>
    </source>
</reference>
<keyword evidence="5" id="KW-1185">Reference proteome</keyword>
<sequence>MKKHRNNRVVVGGISALLLAMLCACSQPGTQLDATIPQIADAQSVGSSACLDCHEELGQAFEHNIHNLLADFEYLANSMDNQGCESCHGPASQHIDEGDTEKILSFGSLNAAQASAICQNCHTEGETMEWNHSTHAAYGIGCTDCHTVHDDGANKAMLSKPEDELCYSCHQDVRAKMHMPNHHPVKEGKMGCSDCHNPHGSQTRPMLRTDERKNELCLTCHMDQSGPFAFEHAPVMEDCTICHNPHGTVADNLIKQSEPFLCLQCHELHFHTNFRPNTDALAEYAQYASDSDPAKAAIGNSAQAILNKITGSGIDDKHAMQMAMMTRCSQCHPSVHGSDLPSLYTPGGGSRLTR</sequence>
<evidence type="ECO:0000259" key="3">
    <source>
        <dbReference type="Pfam" id="PF09699"/>
    </source>
</evidence>
<evidence type="ECO:0000313" key="4">
    <source>
        <dbReference type="EMBL" id="EAT16092.1"/>
    </source>
</evidence>
<protein>
    <submittedName>
        <fullName evidence="4">Cytochrome c family protein</fullName>
    </submittedName>
</protein>
<dbReference type="NCBIfam" id="NF041028">
    <property type="entry name" value="decahem_GSU2203"/>
    <property type="match status" value="1"/>
</dbReference>
<name>Q1K1B6_DESA6</name>
<feature type="chain" id="PRO_5004192720" evidence="2">
    <location>
        <begin position="27"/>
        <end position="354"/>
    </location>
</feature>
<dbReference type="Gene3D" id="1.10.287.3080">
    <property type="match status" value="1"/>
</dbReference>
<evidence type="ECO:0000256" key="1">
    <source>
        <dbReference type="ARBA" id="ARBA00022729"/>
    </source>
</evidence>
<reference evidence="4" key="1">
    <citation type="submission" date="2006-05" db="EMBL/GenBank/DDBJ databases">
        <title>Annotation of the draft genome assembly of Desulfuromonas acetoxidans DSM 684.</title>
        <authorList>
            <consortium name="US DOE Joint Genome Institute (JGI-ORNL)"/>
            <person name="Larimer F."/>
            <person name="Land M."/>
            <person name="Hauser L."/>
        </authorList>
    </citation>
    <scope>NUCLEOTIDE SEQUENCE [LARGE SCALE GENOMIC DNA]</scope>
    <source>
        <strain evidence="4">DSM 684</strain>
    </source>
</reference>
<dbReference type="Gene3D" id="3.90.10.10">
    <property type="entry name" value="Cytochrome C3"/>
    <property type="match status" value="2"/>
</dbReference>
<feature type="signal peptide" evidence="2">
    <location>
        <begin position="1"/>
        <end position="26"/>
    </location>
</feature>
<feature type="domain" description="Doubled CXXCH motif" evidence="3">
    <location>
        <begin position="135"/>
        <end position="174"/>
    </location>
</feature>
<gene>
    <name evidence="4" type="ORF">Dace_1556</name>
</gene>
<accession>Q1K1B6</accession>
<dbReference type="PANTHER" id="PTHR35038">
    <property type="entry name" value="DISSIMILATORY SULFITE REDUCTASE SIRA"/>
    <property type="match status" value="1"/>
</dbReference>
<dbReference type="SUPFAM" id="SSF48695">
    <property type="entry name" value="Multiheme cytochromes"/>
    <property type="match status" value="1"/>
</dbReference>
<organism evidence="4 5">
    <name type="scientific">Desulfuromonas acetoxidans (strain DSM 684 / 11070)</name>
    <dbReference type="NCBI Taxonomy" id="281689"/>
    <lineage>
        <taxon>Bacteria</taxon>
        <taxon>Pseudomonadati</taxon>
        <taxon>Thermodesulfobacteriota</taxon>
        <taxon>Desulfuromonadia</taxon>
        <taxon>Desulfuromonadales</taxon>
        <taxon>Desulfuromonadaceae</taxon>
        <taxon>Desulfuromonas</taxon>
    </lineage>
</organism>
<comment type="caution">
    <text evidence="4">The sequence shown here is derived from an EMBL/GenBank/DDBJ whole genome shotgun (WGS) entry which is preliminary data.</text>
</comment>
<dbReference type="PROSITE" id="PS51257">
    <property type="entry name" value="PROKAR_LIPOPROTEIN"/>
    <property type="match status" value="1"/>
</dbReference>
<dbReference type="Pfam" id="PF09699">
    <property type="entry name" value="Paired_CXXCH_1"/>
    <property type="match status" value="3"/>
</dbReference>